<dbReference type="RefSeq" id="WP_002770432.1">
    <property type="nucleotide sequence ID" value="NZ_JH597773.1"/>
</dbReference>
<organism evidence="1 2">
    <name type="scientific">Leptonema illini DSM 21528</name>
    <dbReference type="NCBI Taxonomy" id="929563"/>
    <lineage>
        <taxon>Bacteria</taxon>
        <taxon>Pseudomonadati</taxon>
        <taxon>Spirochaetota</taxon>
        <taxon>Spirochaetia</taxon>
        <taxon>Leptospirales</taxon>
        <taxon>Leptospiraceae</taxon>
        <taxon>Leptonema</taxon>
    </lineage>
</organism>
<name>H2CF16_9LEPT</name>
<sequence>MYCFRRHSIQALLLLQLTALIAGCAREIRMQSPEIPPEVIDMSRIRLEPLEGTELEVRFGGERERPYLLMNLTFAGSGLNVIEEIKRGRILFHKIVVRDASGRILGEEPINFQAIKMTETRIQKSESDVYITSDNDQITLDKQDQNKDVIRRNYAIRTFADNDKVPQIVRLREMPDTNSPISVYVVFHLVEPVLKEVCKEMDGEACPVADYYTFREVREELSDVMRRIQQAYEKQEDLPAFRLKNSPDYYVKQMKENLSRMNATHKAPHENLKVLNISGQPATLYANVASFGSRLYYREWKLISEPGFFRVKVGKRPVKQN</sequence>
<gene>
    <name evidence="1" type="ORF">Lepil_0918</name>
</gene>
<dbReference type="AlphaFoldDB" id="H2CF16"/>
<evidence type="ECO:0000313" key="2">
    <source>
        <dbReference type="Proteomes" id="UP000005737"/>
    </source>
</evidence>
<evidence type="ECO:0000313" key="1">
    <source>
        <dbReference type="EMBL" id="EHQ05619.1"/>
    </source>
</evidence>
<dbReference type="Proteomes" id="UP000005737">
    <property type="component" value="Unassembled WGS sequence"/>
</dbReference>
<dbReference type="HOGENOM" id="CLU_865446_0_0_12"/>
<reference evidence="1 2" key="1">
    <citation type="submission" date="2011-10" db="EMBL/GenBank/DDBJ databases">
        <title>The Improved High-Quality Draft genome of Leptonema illini DSM 21528.</title>
        <authorList>
            <consortium name="US DOE Joint Genome Institute (JGI-PGF)"/>
            <person name="Lucas S."/>
            <person name="Copeland A."/>
            <person name="Lapidus A."/>
            <person name="Glavina del Rio T."/>
            <person name="Dalin E."/>
            <person name="Tice H."/>
            <person name="Bruce D."/>
            <person name="Goodwin L."/>
            <person name="Pitluck S."/>
            <person name="Peters L."/>
            <person name="Mikhailova N."/>
            <person name="Held B."/>
            <person name="Kyrpides N."/>
            <person name="Mavromatis K."/>
            <person name="Ivanova N."/>
            <person name="Markowitz V."/>
            <person name="Cheng J.-F."/>
            <person name="Hugenholtz P."/>
            <person name="Woyke T."/>
            <person name="Wu D."/>
            <person name="Gronow S."/>
            <person name="Wellnitz S."/>
            <person name="Brambilla E.-M."/>
            <person name="Klenk H.-P."/>
            <person name="Eisen J.A."/>
        </authorList>
    </citation>
    <scope>NUCLEOTIDE SEQUENCE [LARGE SCALE GENOMIC DNA]</scope>
    <source>
        <strain evidence="1 2">DSM 21528</strain>
    </source>
</reference>
<dbReference type="EMBL" id="JH597773">
    <property type="protein sequence ID" value="EHQ05619.1"/>
    <property type="molecule type" value="Genomic_DNA"/>
</dbReference>
<dbReference type="STRING" id="183.GCA_002009735_01688"/>
<protein>
    <recommendedName>
        <fullName evidence="3">Lipoprotein</fullName>
    </recommendedName>
</protein>
<evidence type="ECO:0008006" key="3">
    <source>
        <dbReference type="Google" id="ProtNLM"/>
    </source>
</evidence>
<accession>H2CF16</accession>
<dbReference type="PROSITE" id="PS51257">
    <property type="entry name" value="PROKAR_LIPOPROTEIN"/>
    <property type="match status" value="1"/>
</dbReference>
<proteinExistence type="predicted"/>
<keyword evidence="2" id="KW-1185">Reference proteome</keyword>